<dbReference type="AlphaFoldDB" id="A0A511DP32"/>
<dbReference type="Proteomes" id="UP000321685">
    <property type="component" value="Unassembled WGS sequence"/>
</dbReference>
<proteinExistence type="predicted"/>
<dbReference type="RefSeq" id="WP_147114887.1">
    <property type="nucleotide sequence ID" value="NZ_BJVJ01000098.1"/>
</dbReference>
<accession>A0A511DP32</accession>
<keyword evidence="2" id="KW-1185">Reference proteome</keyword>
<comment type="caution">
    <text evidence="1">The sequence shown here is derived from an EMBL/GenBank/DDBJ whole genome shotgun (WGS) entry which is preliminary data.</text>
</comment>
<reference evidence="1 2" key="1">
    <citation type="submission" date="2019-07" db="EMBL/GenBank/DDBJ databases">
        <title>Whole genome shotgun sequence of Pseudonocardia sulfidoxydans NBRC 16205.</title>
        <authorList>
            <person name="Hosoyama A."/>
            <person name="Uohara A."/>
            <person name="Ohji S."/>
            <person name="Ichikawa N."/>
        </authorList>
    </citation>
    <scope>NUCLEOTIDE SEQUENCE [LARGE SCALE GENOMIC DNA]</scope>
    <source>
        <strain evidence="1 2">NBRC 16205</strain>
    </source>
</reference>
<sequence length="82" mass="8622">MSLAEVKAVVAEVADQTRAAAELVRRAGDGVAEAVRILADLSRQHPESLVPVALTRAADEIDRCHDHVAGALQAVGDLDARL</sequence>
<evidence type="ECO:0000313" key="2">
    <source>
        <dbReference type="Proteomes" id="UP000321685"/>
    </source>
</evidence>
<organism evidence="1 2">
    <name type="scientific">Pseudonocardia sulfidoxydans NBRC 16205</name>
    <dbReference type="NCBI Taxonomy" id="1223511"/>
    <lineage>
        <taxon>Bacteria</taxon>
        <taxon>Bacillati</taxon>
        <taxon>Actinomycetota</taxon>
        <taxon>Actinomycetes</taxon>
        <taxon>Pseudonocardiales</taxon>
        <taxon>Pseudonocardiaceae</taxon>
        <taxon>Pseudonocardia</taxon>
    </lineage>
</organism>
<evidence type="ECO:0000313" key="1">
    <source>
        <dbReference type="EMBL" id="GEL26589.1"/>
    </source>
</evidence>
<gene>
    <name evidence="1" type="ORF">PSU4_55430</name>
</gene>
<dbReference type="OrthoDB" id="9961416at2"/>
<dbReference type="EMBL" id="BJVJ01000098">
    <property type="protein sequence ID" value="GEL26589.1"/>
    <property type="molecule type" value="Genomic_DNA"/>
</dbReference>
<name>A0A511DP32_9PSEU</name>
<protein>
    <submittedName>
        <fullName evidence="1">Uncharacterized protein</fullName>
    </submittedName>
</protein>